<gene>
    <name evidence="1" type="ORF">CO173_03965</name>
</gene>
<comment type="caution">
    <text evidence="1">The sequence shown here is derived from an EMBL/GenBank/DDBJ whole genome shotgun (WGS) entry which is preliminary data.</text>
</comment>
<sequence length="123" mass="13780">MLLDITIYLGVYRLVEKGPKSRTVSSGVVVASTAELNFYGVQDLEVGESTARFAGNTVVYLFHAKKEDTAWAWLQQVCEEHESGSEFTFKHVPERRNLEVADLTNFSRQVCANLVPQEQLAAK</sequence>
<organism evidence="1 2">
    <name type="scientific">Candidatus Uhrbacteria bacterium CG_4_9_14_3_um_filter_41_35</name>
    <dbReference type="NCBI Taxonomy" id="1975034"/>
    <lineage>
        <taxon>Bacteria</taxon>
        <taxon>Candidatus Uhriibacteriota</taxon>
    </lineage>
</organism>
<reference evidence="2" key="1">
    <citation type="submission" date="2017-09" db="EMBL/GenBank/DDBJ databases">
        <title>Depth-based differentiation of microbial function through sediment-hosted aquifers and enrichment of novel symbionts in the deep terrestrial subsurface.</title>
        <authorList>
            <person name="Probst A.J."/>
            <person name="Ladd B."/>
            <person name="Jarett J.K."/>
            <person name="Geller-Mcgrath D.E."/>
            <person name="Sieber C.M.K."/>
            <person name="Emerson J.B."/>
            <person name="Anantharaman K."/>
            <person name="Thomas B.C."/>
            <person name="Malmstrom R."/>
            <person name="Stieglmeier M."/>
            <person name="Klingl A."/>
            <person name="Woyke T."/>
            <person name="Ryan C.M."/>
            <person name="Banfield J.F."/>
        </authorList>
    </citation>
    <scope>NUCLEOTIDE SEQUENCE [LARGE SCALE GENOMIC DNA]</scope>
</reference>
<evidence type="ECO:0000313" key="2">
    <source>
        <dbReference type="Proteomes" id="UP000231263"/>
    </source>
</evidence>
<dbReference type="AlphaFoldDB" id="A0A2M7XDQ9"/>
<name>A0A2M7XDQ9_9BACT</name>
<evidence type="ECO:0000313" key="1">
    <source>
        <dbReference type="EMBL" id="PJA46004.1"/>
    </source>
</evidence>
<dbReference type="Proteomes" id="UP000231263">
    <property type="component" value="Unassembled WGS sequence"/>
</dbReference>
<accession>A0A2M7XDQ9</accession>
<dbReference type="EMBL" id="PFWT01000019">
    <property type="protein sequence ID" value="PJA46004.1"/>
    <property type="molecule type" value="Genomic_DNA"/>
</dbReference>
<protein>
    <submittedName>
        <fullName evidence="1">Uncharacterized protein</fullName>
    </submittedName>
</protein>
<proteinExistence type="predicted"/>